<evidence type="ECO:0000259" key="2">
    <source>
        <dbReference type="Pfam" id="PF01557"/>
    </source>
</evidence>
<dbReference type="GO" id="GO:0005737">
    <property type="term" value="C:cytoplasm"/>
    <property type="evidence" value="ECO:0007669"/>
    <property type="project" value="TreeGrafter"/>
</dbReference>
<gene>
    <name evidence="3" type="ordered locus">Mpe_A2038</name>
</gene>
<dbReference type="InterPro" id="IPR036663">
    <property type="entry name" value="Fumarylacetoacetase_C_sf"/>
</dbReference>
<protein>
    <submittedName>
        <fullName evidence="3">Putative hydratase</fullName>
    </submittedName>
</protein>
<dbReference type="GO" id="GO:0008684">
    <property type="term" value="F:2-oxopent-4-enoate hydratase activity"/>
    <property type="evidence" value="ECO:0007669"/>
    <property type="project" value="TreeGrafter"/>
</dbReference>
<dbReference type="STRING" id="420662.Mpe_A2038"/>
<reference evidence="3 4" key="1">
    <citation type="journal article" date="2007" name="J. Bacteriol.">
        <title>Whole-genome analysis of the methyl tert-butyl ether-degrading beta-proteobacterium Methylibium petroleiphilum PM1.</title>
        <authorList>
            <person name="Kane S.R."/>
            <person name="Chakicherla A.Y."/>
            <person name="Chain P.S.G."/>
            <person name="Schmidt R."/>
            <person name="Shin M.W."/>
            <person name="Legler T.C."/>
            <person name="Scow K.M."/>
            <person name="Larimer F.W."/>
            <person name="Lucas S.M."/>
            <person name="Richardson P.M."/>
            <person name="Hristova K.R."/>
        </authorList>
    </citation>
    <scope>NUCLEOTIDE SEQUENCE [LARGE SCALE GENOMIC DNA]</scope>
    <source>
        <strain evidence="4">ATCC BAA-1232 / LMG 22953 / PM1</strain>
    </source>
</reference>
<dbReference type="PANTHER" id="PTHR30143:SF0">
    <property type="entry name" value="2-KETO-4-PENTENOATE HYDRATASE"/>
    <property type="match status" value="1"/>
</dbReference>
<feature type="domain" description="Fumarylacetoacetase-like C-terminal" evidence="2">
    <location>
        <begin position="82"/>
        <end position="264"/>
    </location>
</feature>
<dbReference type="AlphaFoldDB" id="A2SHF7"/>
<keyword evidence="4" id="KW-1185">Reference proteome</keyword>
<dbReference type="Gene3D" id="3.90.850.10">
    <property type="entry name" value="Fumarylacetoacetase-like, C-terminal domain"/>
    <property type="match status" value="1"/>
</dbReference>
<dbReference type="KEGG" id="mpt:Mpe_A2038"/>
<dbReference type="HOGENOM" id="CLU_060136_1_0_4"/>
<proteinExistence type="predicted"/>
<dbReference type="InterPro" id="IPR011234">
    <property type="entry name" value="Fumarylacetoacetase-like_C"/>
</dbReference>
<evidence type="ECO:0000256" key="1">
    <source>
        <dbReference type="ARBA" id="ARBA00023239"/>
    </source>
</evidence>
<keyword evidence="1" id="KW-0456">Lyase</keyword>
<dbReference type="EMBL" id="CP000555">
    <property type="protein sequence ID" value="ABM94996.1"/>
    <property type="molecule type" value="Genomic_DNA"/>
</dbReference>
<dbReference type="SUPFAM" id="SSF56529">
    <property type="entry name" value="FAH"/>
    <property type="match status" value="1"/>
</dbReference>
<dbReference type="Pfam" id="PF01557">
    <property type="entry name" value="FAA_hydrolase"/>
    <property type="match status" value="1"/>
</dbReference>
<evidence type="ECO:0000313" key="3">
    <source>
        <dbReference type="EMBL" id="ABM94996.1"/>
    </source>
</evidence>
<organism evidence="3 4">
    <name type="scientific">Methylibium petroleiphilum (strain ATCC BAA-1232 / LMG 22953 / PM1)</name>
    <dbReference type="NCBI Taxonomy" id="420662"/>
    <lineage>
        <taxon>Bacteria</taxon>
        <taxon>Pseudomonadati</taxon>
        <taxon>Pseudomonadota</taxon>
        <taxon>Betaproteobacteria</taxon>
        <taxon>Burkholderiales</taxon>
        <taxon>Sphaerotilaceae</taxon>
        <taxon>Methylibium</taxon>
    </lineage>
</organism>
<sequence length="268" mass="27602">MPPAAFSDAAQLLWRCRQSGTVIDALPAALRPADAAAGHAIQAALADVAGSPVVGWKIAATSAAGQAHIQVDGPLPGRILSSFVHPMGATLSLAGNHMRVVEPEFAFRMGSALPPRATPYAVDDVMAAVASLHPAFELPDSRFADFARAGQAQLIADNACCGRFAFGPAVAPAAWRGADLAAQAVHATVRSADGSVRCTRRGEGRALLGDPRTALTWLANELSSLGVGLRAGDWASCGTCMVPLEVQPGDRVEADYGSFGAIQIGVSR</sequence>
<dbReference type="PANTHER" id="PTHR30143">
    <property type="entry name" value="ACID HYDRATASE"/>
    <property type="match status" value="1"/>
</dbReference>
<name>A2SHF7_METPP</name>
<dbReference type="eggNOG" id="COG3971">
    <property type="taxonomic scope" value="Bacteria"/>
</dbReference>
<dbReference type="Proteomes" id="UP000000366">
    <property type="component" value="Chromosome"/>
</dbReference>
<accession>A2SHF7</accession>
<dbReference type="RefSeq" id="WP_011829633.1">
    <property type="nucleotide sequence ID" value="NC_008825.1"/>
</dbReference>
<dbReference type="InterPro" id="IPR050772">
    <property type="entry name" value="Hydratase-Decarb/MhpD_sf"/>
</dbReference>
<evidence type="ECO:0000313" key="4">
    <source>
        <dbReference type="Proteomes" id="UP000000366"/>
    </source>
</evidence>